<organism evidence="1 2">
    <name type="scientific">Homarus americanus</name>
    <name type="common">American lobster</name>
    <dbReference type="NCBI Taxonomy" id="6706"/>
    <lineage>
        <taxon>Eukaryota</taxon>
        <taxon>Metazoa</taxon>
        <taxon>Ecdysozoa</taxon>
        <taxon>Arthropoda</taxon>
        <taxon>Crustacea</taxon>
        <taxon>Multicrustacea</taxon>
        <taxon>Malacostraca</taxon>
        <taxon>Eumalacostraca</taxon>
        <taxon>Eucarida</taxon>
        <taxon>Decapoda</taxon>
        <taxon>Pleocyemata</taxon>
        <taxon>Astacidea</taxon>
        <taxon>Nephropoidea</taxon>
        <taxon>Nephropidae</taxon>
        <taxon>Homarus</taxon>
    </lineage>
</organism>
<keyword evidence="2" id="KW-1185">Reference proteome</keyword>
<evidence type="ECO:0000313" key="1">
    <source>
        <dbReference type="EMBL" id="KAG7167658.1"/>
    </source>
</evidence>
<reference evidence="1" key="1">
    <citation type="journal article" date="2021" name="Sci. Adv.">
        <title>The American lobster genome reveals insights on longevity, neural, and immune adaptations.</title>
        <authorList>
            <person name="Polinski J.M."/>
            <person name="Zimin A.V."/>
            <person name="Clark K.F."/>
            <person name="Kohn A.B."/>
            <person name="Sadowski N."/>
            <person name="Timp W."/>
            <person name="Ptitsyn A."/>
            <person name="Khanna P."/>
            <person name="Romanova D.Y."/>
            <person name="Williams P."/>
            <person name="Greenwood S.J."/>
            <person name="Moroz L.L."/>
            <person name="Walt D.R."/>
            <person name="Bodnar A.G."/>
        </authorList>
    </citation>
    <scope>NUCLEOTIDE SEQUENCE</scope>
    <source>
        <strain evidence="1">GMGI-L3</strain>
    </source>
</reference>
<evidence type="ECO:0000313" key="2">
    <source>
        <dbReference type="Proteomes" id="UP000747542"/>
    </source>
</evidence>
<dbReference type="AlphaFoldDB" id="A0A8J5K4X9"/>
<gene>
    <name evidence="1" type="ORF">Hamer_G019058</name>
</gene>
<dbReference type="Proteomes" id="UP000747542">
    <property type="component" value="Unassembled WGS sequence"/>
</dbReference>
<comment type="caution">
    <text evidence="1">The sequence shown here is derived from an EMBL/GenBank/DDBJ whole genome shotgun (WGS) entry which is preliminary data.</text>
</comment>
<protein>
    <submittedName>
        <fullName evidence="1">Uncharacterized protein</fullName>
    </submittedName>
</protein>
<proteinExistence type="predicted"/>
<dbReference type="EMBL" id="JAHLQT010021370">
    <property type="protein sequence ID" value="KAG7167658.1"/>
    <property type="molecule type" value="Genomic_DNA"/>
</dbReference>
<accession>A0A8J5K4X9</accession>
<sequence>MQSPITQHSEVPQSAQSSLPQFSLILCCVFWTIQRTPQPKHMNSGRYYTSLATASRRRRSPARTSVRYGDEECEQLPRLPLLSVIAVTNNQPLEHQSLRSSCLWQRQRDSGDDRVGRFVRGATSESRCISGFLDDRFSVFRTEMVMGEIQLAFNSFFGLGPDEDISQHGTKIFLNTGRRYFLTPDEDTSEHRTKILLNTGLRYL</sequence>
<name>A0A8J5K4X9_HOMAM</name>